<evidence type="ECO:0000259" key="6">
    <source>
        <dbReference type="PROSITE" id="PS51525"/>
    </source>
</evidence>
<feature type="region of interest" description="Disordered" evidence="4">
    <location>
        <begin position="1"/>
        <end position="51"/>
    </location>
</feature>
<dbReference type="InterPro" id="IPR043508">
    <property type="entry name" value="Bromo_Brdt_I"/>
</dbReference>
<keyword evidence="2 3" id="KW-0103">Bromodomain</keyword>
<dbReference type="Pfam" id="PF17035">
    <property type="entry name" value="BET"/>
    <property type="match status" value="1"/>
</dbReference>
<evidence type="ECO:0000256" key="2">
    <source>
        <dbReference type="ARBA" id="ARBA00023117"/>
    </source>
</evidence>
<feature type="compositionally biased region" description="Low complexity" evidence="4">
    <location>
        <begin position="1290"/>
        <end position="1301"/>
    </location>
</feature>
<feature type="compositionally biased region" description="Basic and acidic residues" evidence="4">
    <location>
        <begin position="1215"/>
        <end position="1268"/>
    </location>
</feature>
<comment type="caution">
    <text evidence="7">The sequence shown here is derived from an EMBL/GenBank/DDBJ whole genome shotgun (WGS) entry which is preliminary data.</text>
</comment>
<dbReference type="SMART" id="SM00297">
    <property type="entry name" value="BROMO"/>
    <property type="match status" value="2"/>
</dbReference>
<feature type="compositionally biased region" description="Low complexity" evidence="4">
    <location>
        <begin position="811"/>
        <end position="834"/>
    </location>
</feature>
<feature type="region of interest" description="Disordered" evidence="4">
    <location>
        <begin position="593"/>
        <end position="689"/>
    </location>
</feature>
<dbReference type="GO" id="GO:0000785">
    <property type="term" value="C:chromatin"/>
    <property type="evidence" value="ECO:0007669"/>
    <property type="project" value="TreeGrafter"/>
</dbReference>
<organism evidence="7 8">
    <name type="scientific">Ignelater luminosus</name>
    <name type="common">Cucubano</name>
    <name type="synonym">Pyrophorus luminosus</name>
    <dbReference type="NCBI Taxonomy" id="2038154"/>
    <lineage>
        <taxon>Eukaryota</taxon>
        <taxon>Metazoa</taxon>
        <taxon>Ecdysozoa</taxon>
        <taxon>Arthropoda</taxon>
        <taxon>Hexapoda</taxon>
        <taxon>Insecta</taxon>
        <taxon>Pterygota</taxon>
        <taxon>Neoptera</taxon>
        <taxon>Endopterygota</taxon>
        <taxon>Coleoptera</taxon>
        <taxon>Polyphaga</taxon>
        <taxon>Elateriformia</taxon>
        <taxon>Elateroidea</taxon>
        <taxon>Elateridae</taxon>
        <taxon>Agrypninae</taxon>
        <taxon>Pyrophorini</taxon>
        <taxon>Ignelater</taxon>
    </lineage>
</organism>
<dbReference type="CDD" id="cd05497">
    <property type="entry name" value="Bromo_Brdt_I_like"/>
    <property type="match status" value="1"/>
</dbReference>
<keyword evidence="1" id="KW-0677">Repeat</keyword>
<evidence type="ECO:0000256" key="4">
    <source>
        <dbReference type="SAM" id="MobiDB-lite"/>
    </source>
</evidence>
<dbReference type="FunFam" id="1.20.1270.220:FF:000001">
    <property type="entry name" value="bromodomain-containing protein 2 isoform X1"/>
    <property type="match status" value="1"/>
</dbReference>
<dbReference type="Proteomes" id="UP000801492">
    <property type="component" value="Unassembled WGS sequence"/>
</dbReference>
<feature type="compositionally biased region" description="Polar residues" evidence="4">
    <location>
        <begin position="1"/>
        <end position="15"/>
    </location>
</feature>
<feature type="compositionally biased region" description="Low complexity" evidence="4">
    <location>
        <begin position="486"/>
        <end position="503"/>
    </location>
</feature>
<evidence type="ECO:0000256" key="3">
    <source>
        <dbReference type="PROSITE-ProRule" id="PRU00035"/>
    </source>
</evidence>
<feature type="domain" description="Bromo" evidence="5">
    <location>
        <begin position="68"/>
        <end position="140"/>
    </location>
</feature>
<dbReference type="FunFam" id="1.20.920.10:FF:000003">
    <property type="entry name" value="Bromodomain-containing protein 2"/>
    <property type="match status" value="1"/>
</dbReference>
<dbReference type="EMBL" id="VTPC01000674">
    <property type="protein sequence ID" value="KAF2904809.1"/>
    <property type="molecule type" value="Genomic_DNA"/>
</dbReference>
<sequence>MQQVETPTQNNTSPTKVPDDREPPPRVDVPVEPVNGVVQPPVQPPAGRPGRVTNQLQFLQKTVLKAVWKHQFAWPFQQPVDAKKLNLPDYHKIIKNPMDLGTIKKRLDNNYYWSGKECIQDFNTMFTNCYVYNKPGEDVVVMAQTLEKVFLTKVADMPKEEYVIDLPVKGAKGKKGRATSGAVGVSAGRGRPPAVSSTVSTPAATSTGSTGLPLGTQAPPTVPGSTATTTIAPPPVTHSNLPQQLVQPSAGYHVAQPLSNPMEPPNLTPNVLPGNVMPPSQPAKVKKGVKRKADTTTPSATAYDYNASLESKSAKISTRRESGRQIKKPIRPELDGLVPYNQASISPLITNANTTAPQHASHKSKEKLSEALKSCNEILKELFSKKHSSYAWPFYKPVDAELLGLHDYHDIIKKPMDLGTVKQKMDNREYRTVQEFAADVRLIFTNCYKYNPKDHDVVAMARKLQDVFEMKFAKIPDEPVSRIGGSSSAKSESSSSGSSSESSSDTEDSEEERRNKQLKMLEKELIAMQEKMRKLVEESTKKKKAKKKAKEAEKAKKVVTNSSSLGKPGAHGALTKSNSIITDTVDDSIASVVSGADMKIPPSDVHHPPPSKSLNMHHSLPGANTAAKPPKNKGVRGPKPSQGPNATQKRQKANSKTGAGRKKSTGQTPALAFDSEDEDNAKPMSYDEKRQLSLDINKLPGDKLGRVVHIIQSREPSLRDSNPDEIEIDFETLKPSTLRELESYVASCLRKKPHKKMPGKSKDEQMAEKKQELEKRLLDVNDKIGNTKKATKKDEANKVDPAGAGGPSGRLSSSSSSSDSDSSSSSLSSSSSDSSDSEAGTINRPPKKKNKKSPNPSTGNTAMLQKMQLTSTVAPVHNENPNNTIYNQAPPANIANNVANKPTNPLPSSNRRPSTVANDKPPSVPIQPTVPTTIVSSAKPVVPVTNPPPDKKPLVLSPLSSTYTDPLEQSLASLEHDIIKNEQPLDNINSGISQIPPVLNNPITNTNMNPNPNLNPPPMLQPSIAMDIKPPPNMVNNMMPVNSMIHGIHTSLDHDIPLLSPNTTASNMMHSTNNGFALKHEYEINTNNNGLSSMGGIPMNMSIPSMFDPLPQINNLPVKKEQPLIQPKPIEELTEPIPNINMTDKKTTPPEQKHSQSFSFKPKQEQNIKNASSWSSLAQSSNSPQNSIPGGVNTTSSTSNTRQQVMDSFKAFQKQAKEKADREKQRLESLELKRQQKEQAEKERLRVENERRREKEEEDALEKARKAVAEQQQPLPAGRVDELRQSPAEGSISPGSQSSGSERTERERQRLREQERRRREALANQIDMNMQSDLMAAFEGSL</sequence>
<accession>A0A8K0DFG8</accession>
<dbReference type="OrthoDB" id="21449at2759"/>
<evidence type="ECO:0000313" key="8">
    <source>
        <dbReference type="Proteomes" id="UP000801492"/>
    </source>
</evidence>
<proteinExistence type="predicted"/>
<dbReference type="InterPro" id="IPR043509">
    <property type="entry name" value="Bromo_Brdt_II"/>
</dbReference>
<feature type="compositionally biased region" description="Low complexity" evidence="4">
    <location>
        <begin position="192"/>
        <end position="216"/>
    </location>
</feature>
<evidence type="ECO:0000256" key="1">
    <source>
        <dbReference type="ARBA" id="ARBA00022737"/>
    </source>
</evidence>
<dbReference type="PRINTS" id="PR00503">
    <property type="entry name" value="BROMODOMAIN"/>
</dbReference>
<feature type="compositionally biased region" description="Basic residues" evidence="4">
    <location>
        <begin position="749"/>
        <end position="759"/>
    </location>
</feature>
<evidence type="ECO:0000259" key="5">
    <source>
        <dbReference type="PROSITE" id="PS50014"/>
    </source>
</evidence>
<feature type="compositionally biased region" description="Low complexity" evidence="4">
    <location>
        <begin position="28"/>
        <end position="40"/>
    </location>
</feature>
<dbReference type="FunFam" id="1.20.920.10:FF:000002">
    <property type="entry name" value="Bromodomain-containing protein 4"/>
    <property type="match status" value="1"/>
</dbReference>
<evidence type="ECO:0008006" key="9">
    <source>
        <dbReference type="Google" id="ProtNLM"/>
    </source>
</evidence>
<dbReference type="PANTHER" id="PTHR22880:SF225">
    <property type="entry name" value="BROMODOMAIN-CONTAINING PROTEIN BET-1-RELATED"/>
    <property type="match status" value="1"/>
</dbReference>
<dbReference type="InterPro" id="IPR036427">
    <property type="entry name" value="Bromodomain-like_sf"/>
</dbReference>
<dbReference type="InterPro" id="IPR031354">
    <property type="entry name" value="BRD4_CDT"/>
</dbReference>
<feature type="compositionally biased region" description="Polar residues" evidence="4">
    <location>
        <begin position="1155"/>
        <end position="1169"/>
    </location>
</feature>
<dbReference type="Gene3D" id="1.20.920.10">
    <property type="entry name" value="Bromodomain-like"/>
    <property type="match status" value="2"/>
</dbReference>
<dbReference type="GO" id="GO:0006355">
    <property type="term" value="P:regulation of DNA-templated transcription"/>
    <property type="evidence" value="ECO:0007669"/>
    <property type="project" value="TreeGrafter"/>
</dbReference>
<keyword evidence="8" id="KW-1185">Reference proteome</keyword>
<dbReference type="InterPro" id="IPR050935">
    <property type="entry name" value="Bromo_chromatin_reader"/>
</dbReference>
<dbReference type="InterPro" id="IPR027353">
    <property type="entry name" value="NET_dom"/>
</dbReference>
<feature type="region of interest" description="Disordered" evidence="4">
    <location>
        <begin position="479"/>
        <end position="515"/>
    </location>
</feature>
<dbReference type="GO" id="GO:0006338">
    <property type="term" value="P:chromatin remodeling"/>
    <property type="evidence" value="ECO:0007669"/>
    <property type="project" value="TreeGrafter"/>
</dbReference>
<dbReference type="CDD" id="cd05498">
    <property type="entry name" value="Bromo_Brdt_II_like"/>
    <property type="match status" value="1"/>
</dbReference>
<feature type="region of interest" description="Disordered" evidence="4">
    <location>
        <begin position="748"/>
        <end position="932"/>
    </location>
</feature>
<dbReference type="Gene3D" id="1.20.1270.220">
    <property type="match status" value="1"/>
</dbReference>
<feature type="compositionally biased region" description="Basic and acidic residues" evidence="4">
    <location>
        <begin position="760"/>
        <end position="782"/>
    </location>
</feature>
<feature type="compositionally biased region" description="Low complexity" evidence="4">
    <location>
        <begin position="887"/>
        <end position="902"/>
    </location>
</feature>
<gene>
    <name evidence="7" type="ORF">ILUMI_01374</name>
</gene>
<feature type="region of interest" description="Disordered" evidence="4">
    <location>
        <begin position="175"/>
        <end position="228"/>
    </location>
</feature>
<dbReference type="PROSITE" id="PS50014">
    <property type="entry name" value="BROMODOMAIN_2"/>
    <property type="match status" value="2"/>
</dbReference>
<dbReference type="Pfam" id="PF17105">
    <property type="entry name" value="BRD4_CDT"/>
    <property type="match status" value="1"/>
</dbReference>
<feature type="region of interest" description="Disordered" evidence="4">
    <location>
        <begin position="535"/>
        <end position="577"/>
    </location>
</feature>
<dbReference type="PANTHER" id="PTHR22880">
    <property type="entry name" value="FALZ-RELATED BROMODOMAIN-CONTAINING PROTEINS"/>
    <property type="match status" value="1"/>
</dbReference>
<feature type="domain" description="NET" evidence="6">
    <location>
        <begin position="674"/>
        <end position="756"/>
    </location>
</feature>
<dbReference type="PROSITE" id="PS00633">
    <property type="entry name" value="BROMODOMAIN_1"/>
    <property type="match status" value="2"/>
</dbReference>
<dbReference type="Pfam" id="PF00439">
    <property type="entry name" value="Bromodomain"/>
    <property type="match status" value="2"/>
</dbReference>
<dbReference type="InterPro" id="IPR001487">
    <property type="entry name" value="Bromodomain"/>
</dbReference>
<dbReference type="InterPro" id="IPR038336">
    <property type="entry name" value="NET_sf"/>
</dbReference>
<name>A0A8K0DFG8_IGNLU</name>
<reference evidence="7" key="1">
    <citation type="submission" date="2019-08" db="EMBL/GenBank/DDBJ databases">
        <title>The genome of the North American firefly Photinus pyralis.</title>
        <authorList>
            <consortium name="Photinus pyralis genome working group"/>
            <person name="Fallon T.R."/>
            <person name="Sander Lower S.E."/>
            <person name="Weng J.-K."/>
        </authorList>
    </citation>
    <scope>NUCLEOTIDE SEQUENCE</scope>
    <source>
        <strain evidence="7">TRF0915ILg1</strain>
        <tissue evidence="7">Whole body</tissue>
    </source>
</reference>
<evidence type="ECO:0000313" key="7">
    <source>
        <dbReference type="EMBL" id="KAF2904809.1"/>
    </source>
</evidence>
<feature type="compositionally biased region" description="Polar residues" evidence="4">
    <location>
        <begin position="906"/>
        <end position="917"/>
    </location>
</feature>
<dbReference type="GO" id="GO:0005634">
    <property type="term" value="C:nucleus"/>
    <property type="evidence" value="ECO:0007669"/>
    <property type="project" value="TreeGrafter"/>
</dbReference>
<feature type="compositionally biased region" description="Basic and acidic residues" evidence="4">
    <location>
        <begin position="1302"/>
        <end position="1321"/>
    </location>
</feature>
<feature type="compositionally biased region" description="Low complexity" evidence="4">
    <location>
        <begin position="1170"/>
        <end position="1201"/>
    </location>
</feature>
<dbReference type="PROSITE" id="PS51525">
    <property type="entry name" value="NET"/>
    <property type="match status" value="1"/>
</dbReference>
<feature type="compositionally biased region" description="Basic residues" evidence="4">
    <location>
        <begin position="649"/>
        <end position="664"/>
    </location>
</feature>
<dbReference type="InterPro" id="IPR018359">
    <property type="entry name" value="Bromodomain_CS"/>
</dbReference>
<feature type="compositionally biased region" description="Polar residues" evidence="4">
    <location>
        <begin position="858"/>
        <end position="886"/>
    </location>
</feature>
<dbReference type="SUPFAM" id="SSF47370">
    <property type="entry name" value="Bromodomain"/>
    <property type="match status" value="2"/>
</dbReference>
<feature type="domain" description="Bromo" evidence="5">
    <location>
        <begin position="386"/>
        <end position="458"/>
    </location>
</feature>
<feature type="compositionally biased region" description="Basic and acidic residues" evidence="4">
    <location>
        <begin position="1143"/>
        <end position="1154"/>
    </location>
</feature>
<feature type="region of interest" description="Disordered" evidence="4">
    <location>
        <begin position="1126"/>
        <end position="1327"/>
    </location>
</feature>
<protein>
    <recommendedName>
        <fullName evidence="9">Bromodomain-containing protein 2</fullName>
    </recommendedName>
</protein>